<proteinExistence type="predicted"/>
<protein>
    <submittedName>
        <fullName evidence="1">Uncharacterized protein</fullName>
    </submittedName>
</protein>
<reference evidence="1 2" key="1">
    <citation type="submission" date="2019-10" db="EMBL/GenBank/DDBJ databases">
        <authorList>
            <person name="Palmer J.M."/>
        </authorList>
    </citation>
    <scope>NUCLEOTIDE SEQUENCE [LARGE SCALE GENOMIC DNA]</scope>
    <source>
        <strain evidence="1 2">TWF696</strain>
    </source>
</reference>
<comment type="caution">
    <text evidence="1">The sequence shown here is derived from an EMBL/GenBank/DDBJ whole genome shotgun (WGS) entry which is preliminary data.</text>
</comment>
<gene>
    <name evidence="1" type="ORF">TWF696_005592</name>
</gene>
<keyword evidence="2" id="KW-1185">Reference proteome</keyword>
<evidence type="ECO:0000313" key="1">
    <source>
        <dbReference type="EMBL" id="KAK6353629.1"/>
    </source>
</evidence>
<name>A0AAV9V2H6_9PEZI</name>
<dbReference type="EMBL" id="JAVHNQ010000003">
    <property type="protein sequence ID" value="KAK6353629.1"/>
    <property type="molecule type" value="Genomic_DNA"/>
</dbReference>
<dbReference type="Proteomes" id="UP001375240">
    <property type="component" value="Unassembled WGS sequence"/>
</dbReference>
<organism evidence="1 2">
    <name type="scientific">Orbilia brochopaga</name>
    <dbReference type="NCBI Taxonomy" id="3140254"/>
    <lineage>
        <taxon>Eukaryota</taxon>
        <taxon>Fungi</taxon>
        <taxon>Dikarya</taxon>
        <taxon>Ascomycota</taxon>
        <taxon>Pezizomycotina</taxon>
        <taxon>Orbiliomycetes</taxon>
        <taxon>Orbiliales</taxon>
        <taxon>Orbiliaceae</taxon>
        <taxon>Orbilia</taxon>
    </lineage>
</organism>
<accession>A0AAV9V2H6</accession>
<sequence length="101" mass="11886">MLLLYVQGVYEFSAPTDTERRSLVENIARKVVEIEREPEVVKSASRLIKEPKRRKFRIEGLRMALECEERFCIEYDMALRKARSEARDGMMAEATEVSYYC</sequence>
<dbReference type="AlphaFoldDB" id="A0AAV9V2H6"/>
<evidence type="ECO:0000313" key="2">
    <source>
        <dbReference type="Proteomes" id="UP001375240"/>
    </source>
</evidence>